<keyword evidence="4" id="KW-1185">Reference proteome</keyword>
<evidence type="ECO:0000256" key="1">
    <source>
        <dbReference type="SAM" id="MobiDB-lite"/>
    </source>
</evidence>
<dbReference type="Gene3D" id="2.60.40.10">
    <property type="entry name" value="Immunoglobulins"/>
    <property type="match status" value="1"/>
</dbReference>
<name>A0A024QI07_9BACI</name>
<evidence type="ECO:0008006" key="5">
    <source>
        <dbReference type="Google" id="ProtNLM"/>
    </source>
</evidence>
<evidence type="ECO:0000256" key="2">
    <source>
        <dbReference type="SAM" id="Phobius"/>
    </source>
</evidence>
<proteinExistence type="predicted"/>
<dbReference type="STRING" id="1462526.BN990_04514"/>
<dbReference type="AlphaFoldDB" id="A0A024QI07"/>
<accession>A0A024QI07</accession>
<dbReference type="eggNOG" id="ENOG5031ATE">
    <property type="taxonomic scope" value="Bacteria"/>
</dbReference>
<evidence type="ECO:0000313" key="3">
    <source>
        <dbReference type="EMBL" id="CDQ42134.1"/>
    </source>
</evidence>
<keyword evidence="2" id="KW-1133">Transmembrane helix</keyword>
<feature type="compositionally biased region" description="Acidic residues" evidence="1">
    <location>
        <begin position="59"/>
        <end position="80"/>
    </location>
</feature>
<evidence type="ECO:0000313" key="4">
    <source>
        <dbReference type="Proteomes" id="UP000028875"/>
    </source>
</evidence>
<feature type="region of interest" description="Disordered" evidence="1">
    <location>
        <begin position="253"/>
        <end position="304"/>
    </location>
</feature>
<gene>
    <name evidence="3" type="ORF">BN990_04514</name>
</gene>
<organism evidence="3 4">
    <name type="scientific">Virgibacillus massiliensis</name>
    <dbReference type="NCBI Taxonomy" id="1462526"/>
    <lineage>
        <taxon>Bacteria</taxon>
        <taxon>Bacillati</taxon>
        <taxon>Bacillota</taxon>
        <taxon>Bacilli</taxon>
        <taxon>Bacillales</taxon>
        <taxon>Bacillaceae</taxon>
        <taxon>Virgibacillus</taxon>
    </lineage>
</organism>
<reference evidence="4" key="2">
    <citation type="submission" date="2014-05" db="EMBL/GenBank/DDBJ databases">
        <title>Draft genome sequence of Virgibacillus massiliensis Vm-5.</title>
        <authorList>
            <person name="Khelaifia S."/>
            <person name="Croce O."/>
            <person name="Lagier J.C."/>
            <person name="Raoult D."/>
        </authorList>
    </citation>
    <scope>NUCLEOTIDE SEQUENCE [LARGE SCALE GENOMIC DNA]</scope>
    <source>
        <strain evidence="4">Vm-5</strain>
    </source>
</reference>
<feature type="compositionally biased region" description="Basic and acidic residues" evidence="1">
    <location>
        <begin position="263"/>
        <end position="276"/>
    </location>
</feature>
<keyword evidence="2" id="KW-0472">Membrane</keyword>
<feature type="transmembrane region" description="Helical" evidence="2">
    <location>
        <begin position="222"/>
        <end position="240"/>
    </location>
</feature>
<sequence>MTVVFENSIEKTFQFDNKDGYYFDLQETGVTRVEFYILENNSYRVVEEVEFFGTYDDSQMPEEPDSDGDGIPDSEDEYPDDPTNTPPPETSEDLQEVKNLEVSSTDERVDLSWKNPGKYFDKAVIYRRNLGGTTAFNINPFSPMKVHAAEEYKPIFETNGTEFSDLSIEPENEYQYKVTTMYGGMESNGVTVQTKVPKPPLVDTSDMEMPFGVGDLIKSGNGLLALIGGFVLLALSFIFVPKVIAAIRGANTENASNSVPGDGRAERIGKQPKVTDRQMNLAVNGRQTREGRQPRIRDRQIKGG</sequence>
<feature type="compositionally biased region" description="Basic and acidic residues" evidence="1">
    <location>
        <begin position="287"/>
        <end position="304"/>
    </location>
</feature>
<dbReference type="Proteomes" id="UP000028875">
    <property type="component" value="Unassembled WGS sequence"/>
</dbReference>
<reference evidence="3 4" key="1">
    <citation type="submission" date="2014-03" db="EMBL/GenBank/DDBJ databases">
        <authorList>
            <person name="Urmite Genomes U."/>
        </authorList>
    </citation>
    <scope>NUCLEOTIDE SEQUENCE [LARGE SCALE GENOMIC DNA]</scope>
    <source>
        <strain evidence="3 4">Vm-5</strain>
    </source>
</reference>
<dbReference type="EMBL" id="CCDP010000005">
    <property type="protein sequence ID" value="CDQ42134.1"/>
    <property type="molecule type" value="Genomic_DNA"/>
</dbReference>
<protein>
    <recommendedName>
        <fullName evidence="5">Fibronectin type-III domain-containing protein</fullName>
    </recommendedName>
</protein>
<feature type="region of interest" description="Disordered" evidence="1">
    <location>
        <begin position="54"/>
        <end position="95"/>
    </location>
</feature>
<dbReference type="InterPro" id="IPR013783">
    <property type="entry name" value="Ig-like_fold"/>
</dbReference>
<keyword evidence="2" id="KW-0812">Transmembrane</keyword>
<comment type="caution">
    <text evidence="3">The sequence shown here is derived from an EMBL/GenBank/DDBJ whole genome shotgun (WGS) entry which is preliminary data.</text>
</comment>